<dbReference type="Proteomes" id="UP000308917">
    <property type="component" value="Unassembled WGS sequence"/>
</dbReference>
<dbReference type="OrthoDB" id="8913106at2"/>
<keyword evidence="1" id="KW-0812">Transmembrane</keyword>
<dbReference type="RefSeq" id="WP_136571827.1">
    <property type="nucleotide sequence ID" value="NZ_STFG01000001.1"/>
</dbReference>
<evidence type="ECO:0000256" key="1">
    <source>
        <dbReference type="SAM" id="Phobius"/>
    </source>
</evidence>
<proteinExistence type="predicted"/>
<reference evidence="2 3" key="1">
    <citation type="journal article" date="2015" name="Antonie Van Leeuwenhoek">
        <title>Lampropedia puyangensis sp. nov., isolated from symptomatic bark of Populus ? euramericana canker and emended description of Lampropedia hyalina (Ehrenberg 1832) Lee et al. 2004.</title>
        <authorList>
            <person name="Li Y."/>
            <person name="Wang T."/>
            <person name="Piao C.G."/>
            <person name="Wang L.F."/>
            <person name="Tian G.Z."/>
            <person name="Zhu T.H."/>
            <person name="Guo M.W."/>
        </authorList>
    </citation>
    <scope>NUCLEOTIDE SEQUENCE [LARGE SCALE GENOMIC DNA]</scope>
    <source>
        <strain evidence="2 3">2-bin</strain>
    </source>
</reference>
<comment type="caution">
    <text evidence="2">The sequence shown here is derived from an EMBL/GenBank/DDBJ whole genome shotgun (WGS) entry which is preliminary data.</text>
</comment>
<feature type="transmembrane region" description="Helical" evidence="1">
    <location>
        <begin position="34"/>
        <end position="59"/>
    </location>
</feature>
<protein>
    <submittedName>
        <fullName evidence="2">DUF3649 domain-containing protein</fullName>
    </submittedName>
</protein>
<keyword evidence="3" id="KW-1185">Reference proteome</keyword>
<dbReference type="AlphaFoldDB" id="A0A4S8FDS1"/>
<feature type="transmembrane region" description="Helical" evidence="1">
    <location>
        <begin position="93"/>
        <end position="112"/>
    </location>
</feature>
<dbReference type="Pfam" id="PF12365">
    <property type="entry name" value="DUF3649"/>
    <property type="match status" value="1"/>
</dbReference>
<dbReference type="InterPro" id="IPR022109">
    <property type="entry name" value="DUF3649"/>
</dbReference>
<feature type="transmembrane region" description="Helical" evidence="1">
    <location>
        <begin position="65"/>
        <end position="86"/>
    </location>
</feature>
<dbReference type="EMBL" id="STFG01000001">
    <property type="protein sequence ID" value="THU05115.1"/>
    <property type="molecule type" value="Genomic_DNA"/>
</dbReference>
<organism evidence="2 3">
    <name type="scientific">Lampropedia puyangensis</name>
    <dbReference type="NCBI Taxonomy" id="1330072"/>
    <lineage>
        <taxon>Bacteria</taxon>
        <taxon>Pseudomonadati</taxon>
        <taxon>Pseudomonadota</taxon>
        <taxon>Betaproteobacteria</taxon>
        <taxon>Burkholderiales</taxon>
        <taxon>Comamonadaceae</taxon>
        <taxon>Lampropedia</taxon>
    </lineage>
</organism>
<keyword evidence="1" id="KW-0472">Membrane</keyword>
<evidence type="ECO:0000313" key="3">
    <source>
        <dbReference type="Proteomes" id="UP000308917"/>
    </source>
</evidence>
<evidence type="ECO:0000313" key="2">
    <source>
        <dbReference type="EMBL" id="THU05115.1"/>
    </source>
</evidence>
<gene>
    <name evidence="2" type="ORF">E9531_00755</name>
</gene>
<name>A0A4S8FDS1_9BURK</name>
<sequence>MASPSAATSAPLSSTQQTLSPLVRYRWAVASRALAAIGGGYVLSALAAACLALCLPYMGMSRTESVMASTMLSFILYAIAILWVFACRNARRAWLGIALPALVLAMLLSALYN</sequence>
<keyword evidence="1" id="KW-1133">Transmembrane helix</keyword>
<accession>A0A4S8FDS1</accession>